<keyword evidence="12" id="KW-0472">Membrane</keyword>
<keyword evidence="4 11" id="KW-0285">Flavoprotein</keyword>
<dbReference type="GO" id="GO:0016740">
    <property type="term" value="F:transferase activity"/>
    <property type="evidence" value="ECO:0007669"/>
    <property type="project" value="UniProtKB-KW"/>
</dbReference>
<sequence length="329" mass="35986">MSMKKLKTIVLSCSLLLLSSGCGMKTDQQAAGTLYEKNFVYFDTVISLQFYADENGSDLMNHCVDMCGEYEQTFSRTLESSELYAINHRTSNTVTVSDDMAELISVGLKYYHISDGKFDITVAPLSDLWDFKSEDATVPAQEDIEAALEKVGADQISLSGNTLTFSSDDVMIDLGALVKGFAADHIKSYLTEHDVTSGLLNLGGNVLAIGNRPDGAQWSIGIQKPFDDKEPVADVVKVTDKTVVSSGIYERYFKQDGVIYHHILDPDTGYPIQNDLWGVSIICDSSLTGDALSTTCMTLGYEKAAKLINSLSDTEAEFILTGCELKKTF</sequence>
<dbReference type="SUPFAM" id="SSF143631">
    <property type="entry name" value="ApbE-like"/>
    <property type="match status" value="1"/>
</dbReference>
<evidence type="ECO:0000256" key="10">
    <source>
        <dbReference type="ARBA" id="ARBA00048540"/>
    </source>
</evidence>
<comment type="caution">
    <text evidence="13">The sequence shown here is derived from an EMBL/GenBank/DDBJ whole genome shotgun (WGS) entry which is preliminary data.</text>
</comment>
<organism evidence="13 14">
    <name type="scientific">Jingyaoa shaoxingensis</name>
    <dbReference type="NCBI Taxonomy" id="2763671"/>
    <lineage>
        <taxon>Bacteria</taxon>
        <taxon>Bacillati</taxon>
        <taxon>Bacillota</taxon>
        <taxon>Clostridia</taxon>
        <taxon>Lachnospirales</taxon>
        <taxon>Lachnospiraceae</taxon>
        <taxon>Jingyaoa</taxon>
    </lineage>
</organism>
<evidence type="ECO:0000256" key="3">
    <source>
        <dbReference type="ARBA" id="ARBA00016337"/>
    </source>
</evidence>
<evidence type="ECO:0000256" key="11">
    <source>
        <dbReference type="PIRNR" id="PIRNR006268"/>
    </source>
</evidence>
<keyword evidence="6 11" id="KW-0479">Metal-binding</keyword>
<comment type="function">
    <text evidence="12">Flavin transferase that catalyzes the transfer of the FMN moiety of FAD and its covalent binding to the hydroxyl group of a threonine residue in a target flavoprotein.</text>
</comment>
<dbReference type="Proteomes" id="UP000657421">
    <property type="component" value="Unassembled WGS sequence"/>
</dbReference>
<comment type="similarity">
    <text evidence="11 12">Belongs to the ApbE family.</text>
</comment>
<gene>
    <name evidence="13" type="ORF">H8716_06820</name>
</gene>
<accession>A0ABR7N8V0</accession>
<evidence type="ECO:0000256" key="2">
    <source>
        <dbReference type="ARBA" id="ARBA00011955"/>
    </source>
</evidence>
<keyword evidence="8 11" id="KW-0460">Magnesium</keyword>
<dbReference type="PIRSF" id="PIRSF006268">
    <property type="entry name" value="ApbE"/>
    <property type="match status" value="1"/>
</dbReference>
<dbReference type="InterPro" id="IPR024932">
    <property type="entry name" value="ApbE"/>
</dbReference>
<evidence type="ECO:0000256" key="5">
    <source>
        <dbReference type="ARBA" id="ARBA00022679"/>
    </source>
</evidence>
<dbReference type="PANTHER" id="PTHR30040">
    <property type="entry name" value="THIAMINE BIOSYNTHESIS LIPOPROTEIN APBE"/>
    <property type="match status" value="1"/>
</dbReference>
<dbReference type="Gene3D" id="3.10.520.10">
    <property type="entry name" value="ApbE-like domains"/>
    <property type="match status" value="1"/>
</dbReference>
<evidence type="ECO:0000256" key="1">
    <source>
        <dbReference type="ARBA" id="ARBA00001946"/>
    </source>
</evidence>
<evidence type="ECO:0000313" key="14">
    <source>
        <dbReference type="Proteomes" id="UP000657421"/>
    </source>
</evidence>
<keyword evidence="14" id="KW-1185">Reference proteome</keyword>
<feature type="signal peptide" evidence="12">
    <location>
        <begin position="1"/>
        <end position="25"/>
    </location>
</feature>
<comment type="catalytic activity">
    <reaction evidence="10 11 12">
        <text>L-threonyl-[protein] + FAD = FMN-L-threonyl-[protein] + AMP + H(+)</text>
        <dbReference type="Rhea" id="RHEA:36847"/>
        <dbReference type="Rhea" id="RHEA-COMP:11060"/>
        <dbReference type="Rhea" id="RHEA-COMP:11061"/>
        <dbReference type="ChEBI" id="CHEBI:15378"/>
        <dbReference type="ChEBI" id="CHEBI:30013"/>
        <dbReference type="ChEBI" id="CHEBI:57692"/>
        <dbReference type="ChEBI" id="CHEBI:74257"/>
        <dbReference type="ChEBI" id="CHEBI:456215"/>
        <dbReference type="EC" id="2.7.1.180"/>
    </reaction>
</comment>
<keyword evidence="12" id="KW-1003">Cell membrane</keyword>
<reference evidence="13 14" key="1">
    <citation type="submission" date="2020-08" db="EMBL/GenBank/DDBJ databases">
        <title>Genome public.</title>
        <authorList>
            <person name="Liu C."/>
            <person name="Sun Q."/>
        </authorList>
    </citation>
    <scope>NUCLEOTIDE SEQUENCE [LARGE SCALE GENOMIC DNA]</scope>
    <source>
        <strain evidence="13 14">NSJ-46</strain>
    </source>
</reference>
<evidence type="ECO:0000256" key="4">
    <source>
        <dbReference type="ARBA" id="ARBA00022630"/>
    </source>
</evidence>
<keyword evidence="12" id="KW-0449">Lipoprotein</keyword>
<comment type="cofactor">
    <cofactor evidence="1 12">
        <name>Mg(2+)</name>
        <dbReference type="ChEBI" id="CHEBI:18420"/>
    </cofactor>
</comment>
<evidence type="ECO:0000256" key="7">
    <source>
        <dbReference type="ARBA" id="ARBA00022827"/>
    </source>
</evidence>
<name>A0ABR7N8V0_9FIRM</name>
<keyword evidence="12" id="KW-0732">Signal</keyword>
<comment type="subcellular location">
    <subcellularLocation>
        <location evidence="12">Cell inner membrane</location>
        <topology evidence="12">Lipid-anchor</topology>
        <orientation evidence="12">Periplasmic side</orientation>
    </subcellularLocation>
</comment>
<protein>
    <recommendedName>
        <fullName evidence="3 11">FAD:protein FMN transferase</fullName>
        <ecNumber evidence="2 11">2.7.1.180</ecNumber>
    </recommendedName>
    <alternativeName>
        <fullName evidence="9 11">Flavin transferase</fullName>
    </alternativeName>
</protein>
<feature type="chain" id="PRO_5044991125" description="FAD:protein FMN transferase" evidence="12">
    <location>
        <begin position="26"/>
        <end position="329"/>
    </location>
</feature>
<evidence type="ECO:0000256" key="6">
    <source>
        <dbReference type="ARBA" id="ARBA00022723"/>
    </source>
</evidence>
<evidence type="ECO:0000256" key="12">
    <source>
        <dbReference type="RuleBase" id="RU363002"/>
    </source>
</evidence>
<keyword evidence="12" id="KW-0997">Cell inner membrane</keyword>
<evidence type="ECO:0000256" key="8">
    <source>
        <dbReference type="ARBA" id="ARBA00022842"/>
    </source>
</evidence>
<dbReference type="InterPro" id="IPR003374">
    <property type="entry name" value="ApbE-like_sf"/>
</dbReference>
<keyword evidence="5 11" id="KW-0808">Transferase</keyword>
<dbReference type="Pfam" id="PF02424">
    <property type="entry name" value="ApbE"/>
    <property type="match status" value="1"/>
</dbReference>
<keyword evidence="7 11" id="KW-0274">FAD</keyword>
<dbReference type="EMBL" id="JACRSZ010000005">
    <property type="protein sequence ID" value="MBC8572798.1"/>
    <property type="molecule type" value="Genomic_DNA"/>
</dbReference>
<proteinExistence type="inferred from homology"/>
<evidence type="ECO:0000313" key="13">
    <source>
        <dbReference type="EMBL" id="MBC8572798.1"/>
    </source>
</evidence>
<dbReference type="PROSITE" id="PS51257">
    <property type="entry name" value="PROKAR_LIPOPROTEIN"/>
    <property type="match status" value="1"/>
</dbReference>
<dbReference type="EC" id="2.7.1.180" evidence="2 11"/>
<evidence type="ECO:0000256" key="9">
    <source>
        <dbReference type="ARBA" id="ARBA00031306"/>
    </source>
</evidence>
<dbReference type="PANTHER" id="PTHR30040:SF2">
    <property type="entry name" value="FAD:PROTEIN FMN TRANSFERASE"/>
    <property type="match status" value="1"/>
</dbReference>